<evidence type="ECO:0000256" key="2">
    <source>
        <dbReference type="ARBA" id="ARBA00013194"/>
    </source>
</evidence>
<evidence type="ECO:0000256" key="5">
    <source>
        <dbReference type="ARBA" id="ARBA00023235"/>
    </source>
</evidence>
<keyword evidence="9" id="KW-1185">Reference proteome</keyword>
<evidence type="ECO:0000256" key="4">
    <source>
        <dbReference type="ARBA" id="ARBA00023110"/>
    </source>
</evidence>
<dbReference type="InterPro" id="IPR050245">
    <property type="entry name" value="PrsA_foldase"/>
</dbReference>
<keyword evidence="4 6" id="KW-0697">Rotamase</keyword>
<protein>
    <recommendedName>
        <fullName evidence="2">peptidylprolyl isomerase</fullName>
        <ecNumber evidence="2">5.2.1.8</ecNumber>
    </recommendedName>
</protein>
<dbReference type="Gene3D" id="3.10.50.40">
    <property type="match status" value="1"/>
</dbReference>
<comment type="catalytic activity">
    <reaction evidence="1">
        <text>[protein]-peptidylproline (omega=180) = [protein]-peptidylproline (omega=0)</text>
        <dbReference type="Rhea" id="RHEA:16237"/>
        <dbReference type="Rhea" id="RHEA-COMP:10747"/>
        <dbReference type="Rhea" id="RHEA-COMP:10748"/>
        <dbReference type="ChEBI" id="CHEBI:83833"/>
        <dbReference type="ChEBI" id="CHEBI:83834"/>
        <dbReference type="EC" id="5.2.1.8"/>
    </reaction>
</comment>
<keyword evidence="5 6" id="KW-0413">Isomerase</keyword>
<dbReference type="InterPro" id="IPR000297">
    <property type="entry name" value="PPIase_PpiC"/>
</dbReference>
<evidence type="ECO:0000259" key="7">
    <source>
        <dbReference type="PROSITE" id="PS50198"/>
    </source>
</evidence>
<dbReference type="SUPFAM" id="SSF109998">
    <property type="entry name" value="Triger factor/SurA peptide-binding domain-like"/>
    <property type="match status" value="1"/>
</dbReference>
<accession>A0A6M8BAN8</accession>
<keyword evidence="3" id="KW-0732">Signal</keyword>
<organism evidence="8 9">
    <name type="scientific">Thermoleptolyngbya sichuanensis A183</name>
    <dbReference type="NCBI Taxonomy" id="2737172"/>
    <lineage>
        <taxon>Bacteria</taxon>
        <taxon>Bacillati</taxon>
        <taxon>Cyanobacteriota</taxon>
        <taxon>Cyanophyceae</taxon>
        <taxon>Oculatellales</taxon>
        <taxon>Oculatellaceae</taxon>
        <taxon>Thermoleptolyngbya</taxon>
        <taxon>Thermoleptolyngbya sichuanensis</taxon>
    </lineage>
</organism>
<dbReference type="GO" id="GO:0003755">
    <property type="term" value="F:peptidyl-prolyl cis-trans isomerase activity"/>
    <property type="evidence" value="ECO:0007669"/>
    <property type="project" value="UniProtKB-KW"/>
</dbReference>
<dbReference type="AlphaFoldDB" id="A0A6M8BAN8"/>
<evidence type="ECO:0000313" key="9">
    <source>
        <dbReference type="Proteomes" id="UP000505210"/>
    </source>
</evidence>
<dbReference type="Proteomes" id="UP000505210">
    <property type="component" value="Chromosome"/>
</dbReference>
<reference evidence="8 9" key="1">
    <citation type="submission" date="2020-05" db="EMBL/GenBank/DDBJ databases">
        <title>Complete genome sequence of of a novel Thermoleptolyngbya strain isolated from hot springs of Ganzi, Sichuan China.</title>
        <authorList>
            <person name="Tang J."/>
            <person name="Daroch M."/>
            <person name="Li L."/>
            <person name="Waleron K."/>
            <person name="Waleron M."/>
            <person name="Waleron M."/>
        </authorList>
    </citation>
    <scope>NUCLEOTIDE SEQUENCE [LARGE SCALE GENOMIC DNA]</scope>
    <source>
        <strain evidence="8 9">PKUAC-SCTA183</strain>
    </source>
</reference>
<dbReference type="SUPFAM" id="SSF54534">
    <property type="entry name" value="FKBP-like"/>
    <property type="match status" value="1"/>
</dbReference>
<evidence type="ECO:0000256" key="1">
    <source>
        <dbReference type="ARBA" id="ARBA00000971"/>
    </source>
</evidence>
<dbReference type="Pfam" id="PF00639">
    <property type="entry name" value="Rotamase"/>
    <property type="match status" value="1"/>
</dbReference>
<evidence type="ECO:0000313" key="8">
    <source>
        <dbReference type="EMBL" id="QKD81116.1"/>
    </source>
</evidence>
<dbReference type="EMBL" id="CP053661">
    <property type="protein sequence ID" value="QKD81116.1"/>
    <property type="molecule type" value="Genomic_DNA"/>
</dbReference>
<evidence type="ECO:0000256" key="3">
    <source>
        <dbReference type="ARBA" id="ARBA00022729"/>
    </source>
</evidence>
<sequence length="257" mass="28719">MAASPPFIVINGQQQLSLAQAVRYLQAAGKLDEMIGEILRQFVLDQALGDRAAGQPTGAAVEAAIAHFRQQADLTDPLAFQTWLESQGLDAEALQTQTQRELQLRQLRDRLTEPHLSQYFIERKLDLDQVVLSRLAVGDRDLAEELYQQLLEGASFETLAQDYSQTGDRLFNGMLGLLSRGSLPDALRAAVDAATPGDVLPPLFIEQENLWCVFRLDRVLPATLDHPEVLETLRNELFDQWIMRQLDGLDIEVLVGE</sequence>
<dbReference type="PROSITE" id="PS50198">
    <property type="entry name" value="PPIC_PPIASE_2"/>
    <property type="match status" value="1"/>
</dbReference>
<dbReference type="EC" id="5.2.1.8" evidence="2"/>
<dbReference type="KEGG" id="theu:HPC62_02050"/>
<dbReference type="RefSeq" id="WP_172353532.1">
    <property type="nucleotide sequence ID" value="NZ_CP053661.1"/>
</dbReference>
<dbReference type="PANTHER" id="PTHR47245:SF1">
    <property type="entry name" value="FOLDASE PROTEIN PRSA"/>
    <property type="match status" value="1"/>
</dbReference>
<dbReference type="InterPro" id="IPR027304">
    <property type="entry name" value="Trigger_fact/SurA_dom_sf"/>
</dbReference>
<evidence type="ECO:0000256" key="6">
    <source>
        <dbReference type="PROSITE-ProRule" id="PRU00278"/>
    </source>
</evidence>
<dbReference type="InterPro" id="IPR046357">
    <property type="entry name" value="PPIase_dom_sf"/>
</dbReference>
<proteinExistence type="predicted"/>
<dbReference type="PANTHER" id="PTHR47245">
    <property type="entry name" value="PEPTIDYLPROLYL ISOMERASE"/>
    <property type="match status" value="1"/>
</dbReference>
<gene>
    <name evidence="8" type="ORF">HPC62_02050</name>
</gene>
<name>A0A6M8BAN8_9CYAN</name>
<feature type="domain" description="PpiC" evidence="7">
    <location>
        <begin position="127"/>
        <end position="218"/>
    </location>
</feature>